<protein>
    <submittedName>
        <fullName evidence="2">Uncharacterized protein</fullName>
    </submittedName>
</protein>
<name>A0AAV7MI85_PLEWA</name>
<comment type="caution">
    <text evidence="2">The sequence shown here is derived from an EMBL/GenBank/DDBJ whole genome shotgun (WGS) entry which is preliminary data.</text>
</comment>
<feature type="compositionally biased region" description="Low complexity" evidence="1">
    <location>
        <begin position="39"/>
        <end position="55"/>
    </location>
</feature>
<evidence type="ECO:0000256" key="1">
    <source>
        <dbReference type="SAM" id="MobiDB-lite"/>
    </source>
</evidence>
<reference evidence="2" key="1">
    <citation type="journal article" date="2022" name="bioRxiv">
        <title>Sequencing and chromosome-scale assembly of the giantPleurodeles waltlgenome.</title>
        <authorList>
            <person name="Brown T."/>
            <person name="Elewa A."/>
            <person name="Iarovenko S."/>
            <person name="Subramanian E."/>
            <person name="Araus A.J."/>
            <person name="Petzold A."/>
            <person name="Susuki M."/>
            <person name="Suzuki K.-i.T."/>
            <person name="Hayashi T."/>
            <person name="Toyoda A."/>
            <person name="Oliveira C."/>
            <person name="Osipova E."/>
            <person name="Leigh N.D."/>
            <person name="Simon A."/>
            <person name="Yun M.H."/>
        </authorList>
    </citation>
    <scope>NUCLEOTIDE SEQUENCE</scope>
    <source>
        <strain evidence="2">20211129_DDA</strain>
        <tissue evidence="2">Liver</tissue>
    </source>
</reference>
<sequence length="114" mass="11693">MGERPSPTGCSGFSGQGPRHSPVVLGPRVSPQAPHPSAPRSEWPPGESPSRGPGRLSRRSAAPPRLWGRTTLSPLELRSPDPAAAGREGTPGEPHESGGASRLPPDGPQGSLMG</sequence>
<gene>
    <name evidence="2" type="ORF">NDU88_006738</name>
</gene>
<dbReference type="EMBL" id="JANPWB010000014">
    <property type="protein sequence ID" value="KAJ1101673.1"/>
    <property type="molecule type" value="Genomic_DNA"/>
</dbReference>
<evidence type="ECO:0000313" key="3">
    <source>
        <dbReference type="Proteomes" id="UP001066276"/>
    </source>
</evidence>
<dbReference type="AlphaFoldDB" id="A0AAV7MI85"/>
<proteinExistence type="predicted"/>
<accession>A0AAV7MI85</accession>
<keyword evidence="3" id="KW-1185">Reference proteome</keyword>
<dbReference type="Proteomes" id="UP001066276">
    <property type="component" value="Chromosome 10"/>
</dbReference>
<feature type="region of interest" description="Disordered" evidence="1">
    <location>
        <begin position="1"/>
        <end position="114"/>
    </location>
</feature>
<organism evidence="2 3">
    <name type="scientific">Pleurodeles waltl</name>
    <name type="common">Iberian ribbed newt</name>
    <dbReference type="NCBI Taxonomy" id="8319"/>
    <lineage>
        <taxon>Eukaryota</taxon>
        <taxon>Metazoa</taxon>
        <taxon>Chordata</taxon>
        <taxon>Craniata</taxon>
        <taxon>Vertebrata</taxon>
        <taxon>Euteleostomi</taxon>
        <taxon>Amphibia</taxon>
        <taxon>Batrachia</taxon>
        <taxon>Caudata</taxon>
        <taxon>Salamandroidea</taxon>
        <taxon>Salamandridae</taxon>
        <taxon>Pleurodelinae</taxon>
        <taxon>Pleurodeles</taxon>
    </lineage>
</organism>
<evidence type="ECO:0000313" key="2">
    <source>
        <dbReference type="EMBL" id="KAJ1101673.1"/>
    </source>
</evidence>